<dbReference type="Proteomes" id="UP001159363">
    <property type="component" value="Chromosome 9"/>
</dbReference>
<evidence type="ECO:0008006" key="3">
    <source>
        <dbReference type="Google" id="ProtNLM"/>
    </source>
</evidence>
<keyword evidence="2" id="KW-1185">Reference proteome</keyword>
<comment type="caution">
    <text evidence="1">The sequence shown here is derived from an EMBL/GenBank/DDBJ whole genome shotgun (WGS) entry which is preliminary data.</text>
</comment>
<organism evidence="1 2">
    <name type="scientific">Dryococelus australis</name>
    <dbReference type="NCBI Taxonomy" id="614101"/>
    <lineage>
        <taxon>Eukaryota</taxon>
        <taxon>Metazoa</taxon>
        <taxon>Ecdysozoa</taxon>
        <taxon>Arthropoda</taxon>
        <taxon>Hexapoda</taxon>
        <taxon>Insecta</taxon>
        <taxon>Pterygota</taxon>
        <taxon>Neoptera</taxon>
        <taxon>Polyneoptera</taxon>
        <taxon>Phasmatodea</taxon>
        <taxon>Verophasmatodea</taxon>
        <taxon>Anareolatae</taxon>
        <taxon>Phasmatidae</taxon>
        <taxon>Eurycanthinae</taxon>
        <taxon>Dryococelus</taxon>
    </lineage>
</organism>
<protein>
    <recommendedName>
        <fullName evidence="3">BESS domain-containing protein</fullName>
    </recommendedName>
</protein>
<gene>
    <name evidence="1" type="ORF">PR048_024551</name>
</gene>
<accession>A0ABQ9GNW3</accession>
<evidence type="ECO:0000313" key="2">
    <source>
        <dbReference type="Proteomes" id="UP001159363"/>
    </source>
</evidence>
<sequence length="197" mass="22155">MDFLKPYMKDTPRHTNECKEGMEANEPDIADNNENLSNDVADNNALENSAEGMSEAAAESQCNVKKRKTCDPTLNFLVQQAKAREERSKERDGWRRDILHPPDGLKLFFDSMYAATKELAPDLQKVVKRKLFSMVSNAEDAMENRSQPYSALNHQVSCTSASSSVDYVQIMEPPSVHDSTTHNVQFASVVNDYMDSV</sequence>
<reference evidence="1 2" key="1">
    <citation type="submission" date="2023-02" db="EMBL/GenBank/DDBJ databases">
        <title>LHISI_Scaffold_Assembly.</title>
        <authorList>
            <person name="Stuart O.P."/>
            <person name="Cleave R."/>
            <person name="Magrath M.J.L."/>
            <person name="Mikheyev A.S."/>
        </authorList>
    </citation>
    <scope>NUCLEOTIDE SEQUENCE [LARGE SCALE GENOMIC DNA]</scope>
    <source>
        <strain evidence="1">Daus_M_001</strain>
        <tissue evidence="1">Leg muscle</tissue>
    </source>
</reference>
<evidence type="ECO:0000313" key="1">
    <source>
        <dbReference type="EMBL" id="KAJ8873717.1"/>
    </source>
</evidence>
<name>A0ABQ9GNW3_9NEOP</name>
<dbReference type="EMBL" id="JARBHB010000010">
    <property type="protein sequence ID" value="KAJ8873717.1"/>
    <property type="molecule type" value="Genomic_DNA"/>
</dbReference>
<proteinExistence type="predicted"/>